<keyword evidence="5 8" id="KW-0812">Transmembrane</keyword>
<gene>
    <name evidence="10" type="primary">rarD</name>
    <name evidence="10" type="ORF">D1B32_01855</name>
</gene>
<evidence type="ECO:0000313" key="10">
    <source>
        <dbReference type="EMBL" id="RHW35388.1"/>
    </source>
</evidence>
<evidence type="ECO:0000259" key="9">
    <source>
        <dbReference type="Pfam" id="PF00892"/>
    </source>
</evidence>
<dbReference type="SUPFAM" id="SSF103481">
    <property type="entry name" value="Multidrug resistance efflux transporter EmrE"/>
    <property type="match status" value="2"/>
</dbReference>
<accession>A0A417YP72</accession>
<dbReference type="PANTHER" id="PTHR22911:SF137">
    <property type="entry name" value="SOLUTE CARRIER FAMILY 35 MEMBER G2-RELATED"/>
    <property type="match status" value="1"/>
</dbReference>
<comment type="caution">
    <text evidence="10">The sequence shown here is derived from an EMBL/GenBank/DDBJ whole genome shotgun (WGS) entry which is preliminary data.</text>
</comment>
<reference evidence="10 11" key="1">
    <citation type="journal article" date="2007" name="Int. J. Syst. Evol. Microbiol.">
        <title>Oceanobacillus profundus sp. nov., isolated from a deep-sea sediment core.</title>
        <authorList>
            <person name="Kim Y.G."/>
            <person name="Choi D.H."/>
            <person name="Hyun S."/>
            <person name="Cho B.C."/>
        </authorList>
    </citation>
    <scope>NUCLEOTIDE SEQUENCE [LARGE SCALE GENOMIC DNA]</scope>
    <source>
        <strain evidence="10 11">DSM 18246</strain>
    </source>
</reference>
<feature type="transmembrane region" description="Helical" evidence="8">
    <location>
        <begin position="183"/>
        <end position="202"/>
    </location>
</feature>
<keyword evidence="7 8" id="KW-0472">Membrane</keyword>
<dbReference type="OrthoDB" id="369870at2"/>
<dbReference type="InterPro" id="IPR004626">
    <property type="entry name" value="RarD"/>
</dbReference>
<dbReference type="Proteomes" id="UP000285456">
    <property type="component" value="Unassembled WGS sequence"/>
</dbReference>
<feature type="transmembrane region" description="Helical" evidence="8">
    <location>
        <begin position="9"/>
        <end position="27"/>
    </location>
</feature>
<evidence type="ECO:0000313" key="11">
    <source>
        <dbReference type="Proteomes" id="UP000285456"/>
    </source>
</evidence>
<dbReference type="Pfam" id="PF00892">
    <property type="entry name" value="EamA"/>
    <property type="match status" value="1"/>
</dbReference>
<comment type="similarity">
    <text evidence="2">Belongs to the EamA transporter family.</text>
</comment>
<feature type="transmembrane region" description="Helical" evidence="8">
    <location>
        <begin position="77"/>
        <end position="97"/>
    </location>
</feature>
<dbReference type="InterPro" id="IPR037185">
    <property type="entry name" value="EmrE-like"/>
</dbReference>
<feature type="transmembrane region" description="Helical" evidence="8">
    <location>
        <begin position="39"/>
        <end position="57"/>
    </location>
</feature>
<dbReference type="GO" id="GO:0005886">
    <property type="term" value="C:plasma membrane"/>
    <property type="evidence" value="ECO:0007669"/>
    <property type="project" value="UniProtKB-SubCell"/>
</dbReference>
<evidence type="ECO:0000256" key="2">
    <source>
        <dbReference type="ARBA" id="ARBA00007362"/>
    </source>
</evidence>
<name>A0A417YP72_9BACI</name>
<dbReference type="PANTHER" id="PTHR22911">
    <property type="entry name" value="ACYL-MALONYL CONDENSING ENZYME-RELATED"/>
    <property type="match status" value="1"/>
</dbReference>
<feature type="transmembrane region" description="Helical" evidence="8">
    <location>
        <begin position="270"/>
        <end position="291"/>
    </location>
</feature>
<evidence type="ECO:0000256" key="6">
    <source>
        <dbReference type="ARBA" id="ARBA00022989"/>
    </source>
</evidence>
<dbReference type="NCBIfam" id="TIGR00688">
    <property type="entry name" value="rarD"/>
    <property type="match status" value="1"/>
</dbReference>
<evidence type="ECO:0000256" key="3">
    <source>
        <dbReference type="ARBA" id="ARBA00022448"/>
    </source>
</evidence>
<evidence type="ECO:0000256" key="8">
    <source>
        <dbReference type="SAM" id="Phobius"/>
    </source>
</evidence>
<dbReference type="EMBL" id="QWEH01000001">
    <property type="protein sequence ID" value="RHW35388.1"/>
    <property type="molecule type" value="Genomic_DNA"/>
</dbReference>
<feature type="domain" description="EamA" evidence="9">
    <location>
        <begin position="8"/>
        <end position="148"/>
    </location>
</feature>
<evidence type="ECO:0000256" key="4">
    <source>
        <dbReference type="ARBA" id="ARBA00022475"/>
    </source>
</evidence>
<feature type="transmembrane region" description="Helical" evidence="8">
    <location>
        <begin position="103"/>
        <end position="125"/>
    </location>
</feature>
<sequence>MDNRHTKTGIIYTFSAYLLWGIITMYWKQIDYVPAGEILAHRIAWSAVFMLLLVIFLGKWNNFIQECRQIMKKKKQLLGITAAAIVITLNWFLFIWAVVQGHILQASLGYYINPLISILLGIIILKEPVTKGQLLSFILAAIGVLYLTFNYGVFPWISLLLATTFALYGLLKKTVNVSAISGLTIETLLITPVALIYLWIIPSGSFTFTPFITVTNLFLIGAGIATAVPLLLFSSGAKQIPLAMVGFLQYITPTMMLVIGVFFYKEPFSQAHLVTFAFIWTALFIYMASIYKNSQRRLRTH</sequence>
<feature type="transmembrane region" description="Helical" evidence="8">
    <location>
        <begin position="132"/>
        <end position="149"/>
    </location>
</feature>
<feature type="transmembrane region" description="Helical" evidence="8">
    <location>
        <begin position="155"/>
        <end position="171"/>
    </location>
</feature>
<dbReference type="InterPro" id="IPR000620">
    <property type="entry name" value="EamA_dom"/>
</dbReference>
<evidence type="ECO:0000256" key="7">
    <source>
        <dbReference type="ARBA" id="ARBA00023136"/>
    </source>
</evidence>
<keyword evidence="4" id="KW-1003">Cell membrane</keyword>
<proteinExistence type="inferred from homology"/>
<evidence type="ECO:0000256" key="5">
    <source>
        <dbReference type="ARBA" id="ARBA00022692"/>
    </source>
</evidence>
<organism evidence="10 11">
    <name type="scientific">Oceanobacillus profundus</name>
    <dbReference type="NCBI Taxonomy" id="372463"/>
    <lineage>
        <taxon>Bacteria</taxon>
        <taxon>Bacillati</taxon>
        <taxon>Bacillota</taxon>
        <taxon>Bacilli</taxon>
        <taxon>Bacillales</taxon>
        <taxon>Bacillaceae</taxon>
        <taxon>Oceanobacillus</taxon>
    </lineage>
</organism>
<keyword evidence="6 8" id="KW-1133">Transmembrane helix</keyword>
<dbReference type="AlphaFoldDB" id="A0A417YP72"/>
<feature type="transmembrane region" description="Helical" evidence="8">
    <location>
        <begin position="240"/>
        <end position="264"/>
    </location>
</feature>
<feature type="transmembrane region" description="Helical" evidence="8">
    <location>
        <begin position="208"/>
        <end position="233"/>
    </location>
</feature>
<evidence type="ECO:0000256" key="1">
    <source>
        <dbReference type="ARBA" id="ARBA00004651"/>
    </source>
</evidence>
<keyword evidence="3" id="KW-0813">Transport</keyword>
<dbReference type="RefSeq" id="WP_095307730.1">
    <property type="nucleotide sequence ID" value="NZ_JBHTNL010000018.1"/>
</dbReference>
<comment type="subcellular location">
    <subcellularLocation>
        <location evidence="1">Cell membrane</location>
        <topology evidence="1">Multi-pass membrane protein</topology>
    </subcellularLocation>
</comment>
<keyword evidence="11" id="KW-1185">Reference proteome</keyword>
<protein>
    <submittedName>
        <fullName evidence="10">EamA family transporter RarD</fullName>
    </submittedName>
</protein>